<evidence type="ECO:0000259" key="7">
    <source>
        <dbReference type="SMART" id="SM00849"/>
    </source>
</evidence>
<dbReference type="SUPFAM" id="SSF56281">
    <property type="entry name" value="Metallo-hydrolase/oxidoreductase"/>
    <property type="match status" value="1"/>
</dbReference>
<evidence type="ECO:0000256" key="3">
    <source>
        <dbReference type="ARBA" id="ARBA00022692"/>
    </source>
</evidence>
<dbReference type="Pfam" id="PF03772">
    <property type="entry name" value="Competence"/>
    <property type="match status" value="1"/>
</dbReference>
<dbReference type="InterPro" id="IPR035681">
    <property type="entry name" value="ComA-like_MBL"/>
</dbReference>
<organism evidence="8 9">
    <name type="scientific">Serratia plymuthica</name>
    <dbReference type="NCBI Taxonomy" id="82996"/>
    <lineage>
        <taxon>Bacteria</taxon>
        <taxon>Pseudomonadati</taxon>
        <taxon>Pseudomonadota</taxon>
        <taxon>Gammaproteobacteria</taxon>
        <taxon>Enterobacterales</taxon>
        <taxon>Yersiniaceae</taxon>
        <taxon>Serratia</taxon>
    </lineage>
</organism>
<evidence type="ECO:0000256" key="5">
    <source>
        <dbReference type="ARBA" id="ARBA00023136"/>
    </source>
</evidence>
<keyword evidence="2" id="KW-1003">Cell membrane</keyword>
<feature type="transmembrane region" description="Helical" evidence="6">
    <location>
        <begin position="502"/>
        <end position="519"/>
    </location>
</feature>
<dbReference type="STRING" id="82996.ADP72_02005"/>
<gene>
    <name evidence="8" type="ORF">NCTC12961_02121</name>
</gene>
<evidence type="ECO:0000256" key="6">
    <source>
        <dbReference type="SAM" id="Phobius"/>
    </source>
</evidence>
<comment type="subcellular location">
    <subcellularLocation>
        <location evidence="1">Cell membrane</location>
        <topology evidence="1">Multi-pass membrane protein</topology>
    </subcellularLocation>
</comment>
<evidence type="ECO:0000256" key="4">
    <source>
        <dbReference type="ARBA" id="ARBA00022989"/>
    </source>
</evidence>
<sequence length="783" mass="88047">MGEQSCPWGAMCNSCTSFCRTGERSIKTSLDLAVIAVVCGILPLLVLPQLPDALTTLLVVLPASLMLRFRWAGCQFIGWGALGFLWATFNAGNLVAQVEQLSRGPEVTAVVQVAGVTLVPAASKQTLMRIEQVDGRWLTPSIAFTTVWQPEEPQLCAGQRWELRLRLRAMHGKLNEGGFDSQRWAMAQRQPLTAQVKRARLLEGSCNWRQRIISHAESNMGDLRYKSVLLALAFGERTSLDPELRTLMLKTGIAHLMAISGLHVAMAAILIWLALRAVQFLLPAHLIGYRFPLLASWFGTLAYVWLAGAQPPAVRTALALTLWMLLRLRGIHCTSWQVWLWCVGLILVCDPLAVLSDSFWLSVLAVACLIFWFEWMPLSARFRSAWYWGPVRWLHIQFGITLLLVPMQAALFLGLTLTSMPANLWAVPVVSLVTVPLILIAVICGALPLLSGGFWWLADLTLLWVFTPLHYLQRGWIDLGAASLLVSAAGWLLVIYWRFHWWLCYTAGLAAVAICCVLWREKEPSYRWRVDMLDVGHGLAVVIERNGKGILFDTGDRWATGSAAERHILPMLNWRGIDLEQIIISHDHLDHTGGLEEVRQAFPLATVRSPILDPFHLPCVAGESWRWQSLQFQVLWPPKALKRPVNDDSCVIRVDDGQYSLLLTGDVEKQAEAQLLRLQRDRLASTVLQVPHHGSRTSSTPPFLRAVAPEVALASASRYNKWRLPAVKVIARYLANGIIWRDTSRSGQISVLFFDNDWQIKGFREQLMPRWYHQRFGVEGDNE</sequence>
<dbReference type="NCBIfam" id="TIGR00360">
    <property type="entry name" value="ComEC_N-term"/>
    <property type="match status" value="1"/>
</dbReference>
<dbReference type="EMBL" id="LS483469">
    <property type="protein sequence ID" value="SQI36387.1"/>
    <property type="molecule type" value="Genomic_DNA"/>
</dbReference>
<feature type="transmembrane region" description="Helical" evidence="6">
    <location>
        <begin position="30"/>
        <end position="47"/>
    </location>
</feature>
<evidence type="ECO:0000313" key="9">
    <source>
        <dbReference type="Proteomes" id="UP000248897"/>
    </source>
</evidence>
<protein>
    <submittedName>
        <fullName evidence="8">ComEC family competence protein</fullName>
    </submittedName>
</protein>
<dbReference type="NCBIfam" id="NF008580">
    <property type="entry name" value="PRK11539.1"/>
    <property type="match status" value="1"/>
</dbReference>
<feature type="transmembrane region" description="Helical" evidence="6">
    <location>
        <begin position="424"/>
        <end position="448"/>
    </location>
</feature>
<dbReference type="PANTHER" id="PTHR30619:SF1">
    <property type="entry name" value="RECOMBINATION PROTEIN 2"/>
    <property type="match status" value="1"/>
</dbReference>
<name>A0A2X4U984_SERPL</name>
<dbReference type="SMART" id="SM00849">
    <property type="entry name" value="Lactamase_B"/>
    <property type="match status" value="1"/>
</dbReference>
<feature type="transmembrane region" description="Helical" evidence="6">
    <location>
        <begin position="253"/>
        <end position="275"/>
    </location>
</feature>
<dbReference type="Gene3D" id="3.60.15.10">
    <property type="entry name" value="Ribonuclease Z/Hydroxyacylglutathione hydrolase-like"/>
    <property type="match status" value="1"/>
</dbReference>
<keyword evidence="3 6" id="KW-0812">Transmembrane</keyword>
<dbReference type="CDD" id="cd07731">
    <property type="entry name" value="ComA-like_MBL-fold"/>
    <property type="match status" value="1"/>
</dbReference>
<dbReference type="InterPro" id="IPR052159">
    <property type="entry name" value="Competence_DNA_uptake"/>
</dbReference>
<evidence type="ECO:0000256" key="1">
    <source>
        <dbReference type="ARBA" id="ARBA00004651"/>
    </source>
</evidence>
<dbReference type="AlphaFoldDB" id="A0A2X4U984"/>
<evidence type="ECO:0000313" key="8">
    <source>
        <dbReference type="EMBL" id="SQI36387.1"/>
    </source>
</evidence>
<dbReference type="Proteomes" id="UP000248897">
    <property type="component" value="Chromosome 1"/>
</dbReference>
<dbReference type="InterPro" id="IPR004797">
    <property type="entry name" value="Competence_ComEC/Rec2"/>
</dbReference>
<reference evidence="8 9" key="1">
    <citation type="submission" date="2018-06" db="EMBL/GenBank/DDBJ databases">
        <authorList>
            <consortium name="Pathogen Informatics"/>
            <person name="Doyle S."/>
        </authorList>
    </citation>
    <scope>NUCLEOTIDE SEQUENCE [LARGE SCALE GENOMIC DNA]</scope>
    <source>
        <strain evidence="8 9">NCTC12961</strain>
    </source>
</reference>
<dbReference type="InterPro" id="IPR001279">
    <property type="entry name" value="Metallo-B-lactamas"/>
</dbReference>
<feature type="transmembrane region" description="Helical" evidence="6">
    <location>
        <begin position="76"/>
        <end position="96"/>
    </location>
</feature>
<dbReference type="InterPro" id="IPR025405">
    <property type="entry name" value="DUF4131"/>
</dbReference>
<dbReference type="Pfam" id="PF13567">
    <property type="entry name" value="DUF4131"/>
    <property type="match status" value="1"/>
</dbReference>
<dbReference type="InterPro" id="IPR036866">
    <property type="entry name" value="RibonucZ/Hydroxyglut_hydro"/>
</dbReference>
<dbReference type="InterPro" id="IPR004477">
    <property type="entry name" value="ComEC_N"/>
</dbReference>
<dbReference type="Pfam" id="PF00753">
    <property type="entry name" value="Lactamase_B"/>
    <property type="match status" value="1"/>
</dbReference>
<feature type="transmembrane region" description="Helical" evidence="6">
    <location>
        <begin position="393"/>
        <end position="417"/>
    </location>
</feature>
<evidence type="ECO:0000256" key="2">
    <source>
        <dbReference type="ARBA" id="ARBA00022475"/>
    </source>
</evidence>
<feature type="transmembrane region" description="Helical" evidence="6">
    <location>
        <begin position="479"/>
        <end position="496"/>
    </location>
</feature>
<keyword evidence="5 6" id="KW-0472">Membrane</keyword>
<dbReference type="GO" id="GO:0030420">
    <property type="term" value="P:establishment of competence for transformation"/>
    <property type="evidence" value="ECO:0007669"/>
    <property type="project" value="InterPro"/>
</dbReference>
<feature type="domain" description="Metallo-beta-lactamase" evidence="7">
    <location>
        <begin position="537"/>
        <end position="718"/>
    </location>
</feature>
<feature type="transmembrane region" description="Helical" evidence="6">
    <location>
        <begin position="287"/>
        <end position="306"/>
    </location>
</feature>
<proteinExistence type="predicted"/>
<dbReference type="NCBIfam" id="TIGR00361">
    <property type="entry name" value="ComEC_Rec2"/>
    <property type="match status" value="1"/>
</dbReference>
<accession>A0A2X4U984</accession>
<dbReference type="GO" id="GO:0005886">
    <property type="term" value="C:plasma membrane"/>
    <property type="evidence" value="ECO:0007669"/>
    <property type="project" value="UniProtKB-SubCell"/>
</dbReference>
<dbReference type="PANTHER" id="PTHR30619">
    <property type="entry name" value="DNA INTERNALIZATION/COMPETENCE PROTEIN COMEC/REC2"/>
    <property type="match status" value="1"/>
</dbReference>
<feature type="transmembrane region" description="Helical" evidence="6">
    <location>
        <begin position="340"/>
        <end position="373"/>
    </location>
</feature>
<keyword evidence="4 6" id="KW-1133">Transmembrane helix</keyword>